<evidence type="ECO:0000313" key="1">
    <source>
        <dbReference type="EMBL" id="KRL08387.1"/>
    </source>
</evidence>
<dbReference type="AlphaFoldDB" id="A0A0R1MVM5"/>
<organism evidence="1 2">
    <name type="scientific">Liquorilactobacillus hordei DSM 19519</name>
    <dbReference type="NCBI Taxonomy" id="1423759"/>
    <lineage>
        <taxon>Bacteria</taxon>
        <taxon>Bacillati</taxon>
        <taxon>Bacillota</taxon>
        <taxon>Bacilli</taxon>
        <taxon>Lactobacillales</taxon>
        <taxon>Lactobacillaceae</taxon>
        <taxon>Liquorilactobacillus</taxon>
    </lineage>
</organism>
<dbReference type="Proteomes" id="UP000051448">
    <property type="component" value="Unassembled WGS sequence"/>
</dbReference>
<sequence>MGRRIMMERVLKDLGLMIGNETNPCVYVGTTNEKVSDGEGAKGKGHIVVVTNYNPQNSSIKHSNGKSFLLGPDMKVSKIDVRNSYRIDNIMYDDISQDIIEQEN</sequence>
<accession>A0A0R1MVM5</accession>
<protein>
    <submittedName>
        <fullName evidence="1">Uncharacterized protein</fullName>
    </submittedName>
</protein>
<keyword evidence="2" id="KW-1185">Reference proteome</keyword>
<dbReference type="PATRIC" id="fig|1423759.3.peg.182"/>
<evidence type="ECO:0000313" key="2">
    <source>
        <dbReference type="Proteomes" id="UP000051448"/>
    </source>
</evidence>
<gene>
    <name evidence="1" type="ORF">FC92_GL000179</name>
</gene>
<reference evidence="1 2" key="1">
    <citation type="journal article" date="2015" name="Genome Announc.">
        <title>Expanding the biotechnology potential of lactobacilli through comparative genomics of 213 strains and associated genera.</title>
        <authorList>
            <person name="Sun Z."/>
            <person name="Harris H.M."/>
            <person name="McCann A."/>
            <person name="Guo C."/>
            <person name="Argimon S."/>
            <person name="Zhang W."/>
            <person name="Yang X."/>
            <person name="Jeffery I.B."/>
            <person name="Cooney J.C."/>
            <person name="Kagawa T.F."/>
            <person name="Liu W."/>
            <person name="Song Y."/>
            <person name="Salvetti E."/>
            <person name="Wrobel A."/>
            <person name="Rasinkangas P."/>
            <person name="Parkhill J."/>
            <person name="Rea M.C."/>
            <person name="O'Sullivan O."/>
            <person name="Ritari J."/>
            <person name="Douillard F.P."/>
            <person name="Paul Ross R."/>
            <person name="Yang R."/>
            <person name="Briner A.E."/>
            <person name="Felis G.E."/>
            <person name="de Vos W.M."/>
            <person name="Barrangou R."/>
            <person name="Klaenhammer T.R."/>
            <person name="Caufield P.W."/>
            <person name="Cui Y."/>
            <person name="Zhang H."/>
            <person name="O'Toole P.W."/>
        </authorList>
    </citation>
    <scope>NUCLEOTIDE SEQUENCE [LARGE SCALE GENOMIC DNA]</scope>
    <source>
        <strain evidence="1 2">DSM 19519</strain>
    </source>
</reference>
<comment type="caution">
    <text evidence="1">The sequence shown here is derived from an EMBL/GenBank/DDBJ whole genome shotgun (WGS) entry which is preliminary data.</text>
</comment>
<dbReference type="EMBL" id="AZDX01000001">
    <property type="protein sequence ID" value="KRL08387.1"/>
    <property type="molecule type" value="Genomic_DNA"/>
</dbReference>
<proteinExistence type="predicted"/>
<name>A0A0R1MVM5_9LACO</name>